<dbReference type="EMBL" id="JRES01001422">
    <property type="protein sequence ID" value="KNC23025.1"/>
    <property type="molecule type" value="Genomic_DNA"/>
</dbReference>
<organism evidence="1 2">
    <name type="scientific">Lucilia cuprina</name>
    <name type="common">Green bottle fly</name>
    <name type="synonym">Australian sheep blowfly</name>
    <dbReference type="NCBI Taxonomy" id="7375"/>
    <lineage>
        <taxon>Eukaryota</taxon>
        <taxon>Metazoa</taxon>
        <taxon>Ecdysozoa</taxon>
        <taxon>Arthropoda</taxon>
        <taxon>Hexapoda</taxon>
        <taxon>Insecta</taxon>
        <taxon>Pterygota</taxon>
        <taxon>Neoptera</taxon>
        <taxon>Endopterygota</taxon>
        <taxon>Diptera</taxon>
        <taxon>Brachycera</taxon>
        <taxon>Muscomorpha</taxon>
        <taxon>Oestroidea</taxon>
        <taxon>Calliphoridae</taxon>
        <taxon>Luciliinae</taxon>
        <taxon>Lucilia</taxon>
    </lineage>
</organism>
<accession>A0A0L0BSG8</accession>
<sequence>MKNLLKMSKSEVSMMHIVSVVRKRAKSYSINSTVESQDIRHNFNPNHTERFSNSFIYETASVTPFCKYALALQRKFVDRLADHENHLMNEIFAAQRDISWHNPYYLSPVGILNENIILDDAIYELPDFFRKSDQGTHRG</sequence>
<keyword evidence="2" id="KW-1185">Reference proteome</keyword>
<name>A0A0L0BSG8_LUCCU</name>
<evidence type="ECO:0000313" key="1">
    <source>
        <dbReference type="EMBL" id="KNC23025.1"/>
    </source>
</evidence>
<evidence type="ECO:0000313" key="2">
    <source>
        <dbReference type="Proteomes" id="UP000037069"/>
    </source>
</evidence>
<reference evidence="1 2" key="1">
    <citation type="journal article" date="2015" name="Nat. Commun.">
        <title>Lucilia cuprina genome unlocks parasitic fly biology to underpin future interventions.</title>
        <authorList>
            <person name="Anstead C.A."/>
            <person name="Korhonen P.K."/>
            <person name="Young N.D."/>
            <person name="Hall R.S."/>
            <person name="Jex A.R."/>
            <person name="Murali S.C."/>
            <person name="Hughes D.S."/>
            <person name="Lee S.F."/>
            <person name="Perry T."/>
            <person name="Stroehlein A.J."/>
            <person name="Ansell B.R."/>
            <person name="Breugelmans B."/>
            <person name="Hofmann A."/>
            <person name="Qu J."/>
            <person name="Dugan S."/>
            <person name="Lee S.L."/>
            <person name="Chao H."/>
            <person name="Dinh H."/>
            <person name="Han Y."/>
            <person name="Doddapaneni H.V."/>
            <person name="Worley K.C."/>
            <person name="Muzny D.M."/>
            <person name="Ioannidis P."/>
            <person name="Waterhouse R.M."/>
            <person name="Zdobnov E.M."/>
            <person name="James P.J."/>
            <person name="Bagnall N.H."/>
            <person name="Kotze A.C."/>
            <person name="Gibbs R.A."/>
            <person name="Richards S."/>
            <person name="Batterham P."/>
            <person name="Gasser R.B."/>
        </authorList>
    </citation>
    <scope>NUCLEOTIDE SEQUENCE [LARGE SCALE GENOMIC DNA]</scope>
    <source>
        <strain evidence="1 2">LS</strain>
        <tissue evidence="1">Full body</tissue>
    </source>
</reference>
<gene>
    <name evidence="1" type="ORF">FF38_12176</name>
</gene>
<dbReference type="AlphaFoldDB" id="A0A0L0BSG8"/>
<dbReference type="Proteomes" id="UP000037069">
    <property type="component" value="Unassembled WGS sequence"/>
</dbReference>
<proteinExistence type="predicted"/>
<protein>
    <submittedName>
        <fullName evidence="1">Uncharacterized protein</fullName>
    </submittedName>
</protein>
<comment type="caution">
    <text evidence="1">The sequence shown here is derived from an EMBL/GenBank/DDBJ whole genome shotgun (WGS) entry which is preliminary data.</text>
</comment>